<sequence length="193" mass="22543">MEVVQKKGKNKFTFSFGDDRFNYGYEQSSGKGDVDLYYGDLPHKSSEIIEQNEWLRNVGILWIVIGIFQSGYGSFTREAFYLDPMWVLIGGACLIWAVVSKITYTVYNTDEVNLLIIQDKQHDAVVDALMSRRKEQLLAWYSDINMENELANEINKFKWLAEQKVLSEEESKQKIEEVKYYHQEQGDTERVLN</sequence>
<keyword evidence="1" id="KW-0812">Transmembrane</keyword>
<organism evidence="2 3">
    <name type="scientific">Vibrio barjaei</name>
    <dbReference type="NCBI Taxonomy" id="1676683"/>
    <lineage>
        <taxon>Bacteria</taxon>
        <taxon>Pseudomonadati</taxon>
        <taxon>Pseudomonadota</taxon>
        <taxon>Gammaproteobacteria</taxon>
        <taxon>Vibrionales</taxon>
        <taxon>Vibrionaceae</taxon>
        <taxon>Vibrio</taxon>
    </lineage>
</organism>
<evidence type="ECO:0008006" key="4">
    <source>
        <dbReference type="Google" id="ProtNLM"/>
    </source>
</evidence>
<evidence type="ECO:0000313" key="2">
    <source>
        <dbReference type="EMBL" id="MFH0261399.1"/>
    </source>
</evidence>
<evidence type="ECO:0000313" key="3">
    <source>
        <dbReference type="Proteomes" id="UP001607125"/>
    </source>
</evidence>
<keyword evidence="3" id="KW-1185">Reference proteome</keyword>
<keyword evidence="1" id="KW-1133">Transmembrane helix</keyword>
<dbReference type="EMBL" id="JBIHSF010000008">
    <property type="protein sequence ID" value="MFH0261399.1"/>
    <property type="molecule type" value="Genomic_DNA"/>
</dbReference>
<dbReference type="Proteomes" id="UP001607125">
    <property type="component" value="Unassembled WGS sequence"/>
</dbReference>
<feature type="transmembrane region" description="Helical" evidence="1">
    <location>
        <begin position="79"/>
        <end position="99"/>
    </location>
</feature>
<protein>
    <recommendedName>
        <fullName evidence="4">SMODS and SLOG-associating 2TM effector domain-containing protein</fullName>
    </recommendedName>
</protein>
<gene>
    <name evidence="2" type="ORF">ACGRH2_13410</name>
</gene>
<accession>A0ABW7IK56</accession>
<feature type="transmembrane region" description="Helical" evidence="1">
    <location>
        <begin position="54"/>
        <end position="73"/>
    </location>
</feature>
<keyword evidence="1" id="KW-0472">Membrane</keyword>
<name>A0ABW7IK56_9VIBR</name>
<dbReference type="RefSeq" id="WP_394629288.1">
    <property type="nucleotide sequence ID" value="NZ_JBIHSF010000008.1"/>
</dbReference>
<comment type="caution">
    <text evidence="2">The sequence shown here is derived from an EMBL/GenBank/DDBJ whole genome shotgun (WGS) entry which is preliminary data.</text>
</comment>
<proteinExistence type="predicted"/>
<evidence type="ECO:0000256" key="1">
    <source>
        <dbReference type="SAM" id="Phobius"/>
    </source>
</evidence>
<reference evidence="2 3" key="1">
    <citation type="submission" date="2024-10" db="EMBL/GenBank/DDBJ databases">
        <authorList>
            <person name="Yibar A."/>
            <person name="Saticioglu I.B."/>
            <person name="Duman M."/>
            <person name="Ajmi N."/>
            <person name="Gurler F."/>
            <person name="Ay H."/>
            <person name="Onuk E."/>
            <person name="Guler S."/>
            <person name="Romalde J.L."/>
        </authorList>
    </citation>
    <scope>NUCLEOTIDE SEQUENCE [LARGE SCALE GENOMIC DNA]</scope>
    <source>
        <strain evidence="2 3">1-TCBS-B</strain>
    </source>
</reference>